<dbReference type="GO" id="GO:0036218">
    <property type="term" value="F:dTTP diphosphatase activity"/>
    <property type="evidence" value="ECO:0007669"/>
    <property type="project" value="RHEA"/>
</dbReference>
<sequence>MSKIILASSSPRRKELLKREGIDFMVDASCIDEVLDESLPLKSRLMKLSYDKGEPIHKKYPKDIVISADTIVFHNDEIIGKASDKEDARRILLSLSNDKQIVFTSVTIFKEDMIISFIDETAVYFKDIEGMIDDYLLHDEWKGKAGAYAIQGMASKFVDHIEGDIDTVIGLPVKRVVELI</sequence>
<keyword evidence="1 2" id="KW-0378">Hydrolase</keyword>
<dbReference type="Pfam" id="PF02545">
    <property type="entry name" value="Maf"/>
    <property type="match status" value="1"/>
</dbReference>
<dbReference type="SUPFAM" id="SSF52972">
    <property type="entry name" value="ITPase-like"/>
    <property type="match status" value="1"/>
</dbReference>
<feature type="site" description="Important for substrate specificity" evidence="2">
    <location>
        <position position="151"/>
    </location>
</feature>
<dbReference type="InterPro" id="IPR003697">
    <property type="entry name" value="Maf-like"/>
</dbReference>
<dbReference type="EC" id="3.6.1.9" evidence="2"/>
<dbReference type="RefSeq" id="WP_031588711.1">
    <property type="nucleotide sequence ID" value="NZ_JNKN01000005.1"/>
</dbReference>
<dbReference type="PANTHER" id="PTHR43213">
    <property type="entry name" value="BIFUNCTIONAL DTTP/UTP PYROPHOSPHATASE/METHYLTRANSFERASE PROTEIN-RELATED"/>
    <property type="match status" value="1"/>
</dbReference>
<keyword evidence="4" id="KW-1185">Reference proteome</keyword>
<comment type="cofactor">
    <cofactor evidence="2">
        <name>a divalent metal cation</name>
        <dbReference type="ChEBI" id="CHEBI:60240"/>
    </cofactor>
</comment>
<comment type="catalytic activity">
    <reaction evidence="2">
        <text>dTTP + H2O = dTMP + diphosphate + H(+)</text>
        <dbReference type="Rhea" id="RHEA:28534"/>
        <dbReference type="ChEBI" id="CHEBI:15377"/>
        <dbReference type="ChEBI" id="CHEBI:15378"/>
        <dbReference type="ChEBI" id="CHEBI:33019"/>
        <dbReference type="ChEBI" id="CHEBI:37568"/>
        <dbReference type="ChEBI" id="CHEBI:63528"/>
        <dbReference type="EC" id="3.6.1.9"/>
    </reaction>
</comment>
<dbReference type="PANTHER" id="PTHR43213:SF4">
    <property type="entry name" value="7-METHYL-GTP PYROPHOSPHATASE"/>
    <property type="match status" value="1"/>
</dbReference>
<dbReference type="NCBIfam" id="TIGR00172">
    <property type="entry name" value="maf"/>
    <property type="match status" value="1"/>
</dbReference>
<dbReference type="HAMAP" id="MF_00528">
    <property type="entry name" value="Maf"/>
    <property type="match status" value="1"/>
</dbReference>
<dbReference type="InterPro" id="IPR029001">
    <property type="entry name" value="ITPase-like_fam"/>
</dbReference>
<comment type="caution">
    <text evidence="3">The sequence shown here is derived from an EMBL/GenBank/DDBJ whole genome shotgun (WGS) entry which is preliminary data.</text>
</comment>
<keyword evidence="2" id="KW-0963">Cytoplasm</keyword>
<evidence type="ECO:0000256" key="2">
    <source>
        <dbReference type="HAMAP-Rule" id="MF_00528"/>
    </source>
</evidence>
<feature type="site" description="Important for substrate specificity" evidence="2">
    <location>
        <position position="12"/>
    </location>
</feature>
<dbReference type="GO" id="GO:0009117">
    <property type="term" value="P:nucleotide metabolic process"/>
    <property type="evidence" value="ECO:0007669"/>
    <property type="project" value="UniProtKB-KW"/>
</dbReference>
<dbReference type="PIRSF" id="PIRSF006305">
    <property type="entry name" value="Maf"/>
    <property type="match status" value="1"/>
</dbReference>
<dbReference type="EMBL" id="JQBL01000002">
    <property type="protein sequence ID" value="KRN51296.1"/>
    <property type="molecule type" value="Genomic_DNA"/>
</dbReference>
<feature type="active site" description="Proton acceptor" evidence="2">
    <location>
        <position position="69"/>
    </location>
</feature>
<dbReference type="Proteomes" id="UP000051841">
    <property type="component" value="Unassembled WGS sequence"/>
</dbReference>
<dbReference type="GO" id="GO:0005737">
    <property type="term" value="C:cytoplasm"/>
    <property type="evidence" value="ECO:0007669"/>
    <property type="project" value="UniProtKB-SubCell"/>
</dbReference>
<comment type="catalytic activity">
    <reaction evidence="2">
        <text>UTP + H2O = UMP + diphosphate + H(+)</text>
        <dbReference type="Rhea" id="RHEA:29395"/>
        <dbReference type="ChEBI" id="CHEBI:15377"/>
        <dbReference type="ChEBI" id="CHEBI:15378"/>
        <dbReference type="ChEBI" id="CHEBI:33019"/>
        <dbReference type="ChEBI" id="CHEBI:46398"/>
        <dbReference type="ChEBI" id="CHEBI:57865"/>
        <dbReference type="EC" id="3.6.1.9"/>
    </reaction>
</comment>
<dbReference type="GO" id="GO:0036221">
    <property type="term" value="F:UTP diphosphatase activity"/>
    <property type="evidence" value="ECO:0007669"/>
    <property type="project" value="RHEA"/>
</dbReference>
<comment type="caution">
    <text evidence="2">Lacks conserved residue(s) required for the propagation of feature annotation.</text>
</comment>
<reference evidence="3 4" key="1">
    <citation type="journal article" date="2015" name="Genome Announc.">
        <title>Expanding the biotechnology potential of lactobacilli through comparative genomics of 213 strains and associated genera.</title>
        <authorList>
            <person name="Sun Z."/>
            <person name="Harris H.M."/>
            <person name="McCann A."/>
            <person name="Guo C."/>
            <person name="Argimon S."/>
            <person name="Zhang W."/>
            <person name="Yang X."/>
            <person name="Jeffery I.B."/>
            <person name="Cooney J.C."/>
            <person name="Kagawa T.F."/>
            <person name="Liu W."/>
            <person name="Song Y."/>
            <person name="Salvetti E."/>
            <person name="Wrobel A."/>
            <person name="Rasinkangas P."/>
            <person name="Parkhill J."/>
            <person name="Rea M.C."/>
            <person name="O'Sullivan O."/>
            <person name="Ritari J."/>
            <person name="Douillard F.P."/>
            <person name="Paul Ross R."/>
            <person name="Yang R."/>
            <person name="Briner A.E."/>
            <person name="Felis G.E."/>
            <person name="de Vos W.M."/>
            <person name="Barrangou R."/>
            <person name="Klaenhammer T.R."/>
            <person name="Caufield P.W."/>
            <person name="Cui Y."/>
            <person name="Zhang H."/>
            <person name="O'Toole P.W."/>
        </authorList>
    </citation>
    <scope>NUCLEOTIDE SEQUENCE [LARGE SCALE GENOMIC DNA]</scope>
    <source>
        <strain evidence="3 4">DSM 20405</strain>
    </source>
</reference>
<gene>
    <name evidence="3" type="ORF">IV49_GL000765</name>
</gene>
<dbReference type="Gene3D" id="3.90.950.10">
    <property type="match status" value="1"/>
</dbReference>
<comment type="function">
    <text evidence="2">Nucleoside triphosphate pyrophosphatase that hydrolyzes dTTP and UTP. May have a dual role in cell division arrest and in preventing the incorporation of modified nucleotides into cellular nucleic acids.</text>
</comment>
<evidence type="ECO:0000256" key="1">
    <source>
        <dbReference type="ARBA" id="ARBA00022801"/>
    </source>
</evidence>
<name>A0A0R2HE35_9FIRM</name>
<protein>
    <recommendedName>
        <fullName evidence="2">dTTP/UTP pyrophosphatase</fullName>
        <shortName evidence="2">dTTPase/UTPase</shortName>
        <ecNumber evidence="2">3.6.1.9</ecNumber>
    </recommendedName>
    <alternativeName>
        <fullName evidence="2">Nucleoside triphosphate pyrophosphatase</fullName>
    </alternativeName>
    <alternativeName>
        <fullName evidence="2">Nucleotide pyrophosphatase</fullName>
        <shortName evidence="2">Nucleotide PPase</shortName>
    </alternativeName>
</protein>
<feature type="site" description="Important for substrate specificity" evidence="2">
    <location>
        <position position="70"/>
    </location>
</feature>
<evidence type="ECO:0000313" key="4">
    <source>
        <dbReference type="Proteomes" id="UP000051841"/>
    </source>
</evidence>
<accession>A0A0R2HE35</accession>
<organism evidence="3 4">
    <name type="scientific">Kandleria vitulina DSM 20405</name>
    <dbReference type="NCBI Taxonomy" id="1410657"/>
    <lineage>
        <taxon>Bacteria</taxon>
        <taxon>Bacillati</taxon>
        <taxon>Bacillota</taxon>
        <taxon>Erysipelotrichia</taxon>
        <taxon>Erysipelotrichales</taxon>
        <taxon>Coprobacillaceae</taxon>
        <taxon>Kandleria</taxon>
    </lineage>
</organism>
<dbReference type="AlphaFoldDB" id="A0A0R2HE35"/>
<comment type="subcellular location">
    <subcellularLocation>
        <location evidence="2">Cytoplasm</location>
    </subcellularLocation>
</comment>
<keyword evidence="2" id="KW-0546">Nucleotide metabolism</keyword>
<evidence type="ECO:0000313" key="3">
    <source>
        <dbReference type="EMBL" id="KRN51296.1"/>
    </source>
</evidence>
<comment type="similarity">
    <text evidence="2">Belongs to the Maf family. YhdE subfamily.</text>
</comment>
<dbReference type="PATRIC" id="fig|1410657.5.peg.799"/>
<dbReference type="CDD" id="cd00555">
    <property type="entry name" value="Maf"/>
    <property type="match status" value="1"/>
</dbReference>
<proteinExistence type="inferred from homology"/>